<dbReference type="EMBL" id="CP003557">
    <property type="protein sequence ID" value="AFN74973.1"/>
    <property type="molecule type" value="Genomic_DNA"/>
</dbReference>
<dbReference type="RefSeq" id="WP_014856407.1">
    <property type="nucleotide sequence ID" value="NC_018178.1"/>
</dbReference>
<dbReference type="KEGG" id="mro:MROS_1739"/>
<keyword evidence="1" id="KW-1133">Transmembrane helix</keyword>
<dbReference type="HOGENOM" id="CLU_1271052_0_0_10"/>
<organism evidence="2 3">
    <name type="scientific">Melioribacter roseus (strain DSM 23840 / JCM 17771 / VKM B-2668 / P3M-2)</name>
    <dbReference type="NCBI Taxonomy" id="1191523"/>
    <lineage>
        <taxon>Bacteria</taxon>
        <taxon>Pseudomonadati</taxon>
        <taxon>Ignavibacteriota</taxon>
        <taxon>Ignavibacteria</taxon>
        <taxon>Ignavibacteriales</taxon>
        <taxon>Melioribacteraceae</taxon>
        <taxon>Melioribacter</taxon>
    </lineage>
</organism>
<name>I7A196_MELRP</name>
<protein>
    <submittedName>
        <fullName evidence="2">Uncharacterized protein</fullName>
    </submittedName>
</protein>
<evidence type="ECO:0000313" key="2">
    <source>
        <dbReference type="EMBL" id="AFN74973.1"/>
    </source>
</evidence>
<keyword evidence="1" id="KW-0812">Transmembrane</keyword>
<accession>I7A196</accession>
<sequence length="217" mass="24974">MEVNRYNDDEQKYSKLIEDLKRLPRVNTDDNFEYVLMTRIRNGNFGNATESERVQFGLIRFLAPTAVVATVIVLFVLFLPGEQNYEDPLMSEPQVIISELNHQTASGVQEKEPPVEKRIQSEENTYADKIEEPQGNVRNYPILPGRSVELDDYIAGKNYKRSNLLQGSVVKAGENVPEFDGFFVRQNPDPEMIRKYRKMIDSLKKAADSSRLQKEIK</sequence>
<keyword evidence="3" id="KW-1185">Reference proteome</keyword>
<dbReference type="Proteomes" id="UP000009011">
    <property type="component" value="Chromosome"/>
</dbReference>
<reference evidence="2 3" key="1">
    <citation type="journal article" date="2013" name="PLoS ONE">
        <title>Genomic analysis of Melioribacter roseus, facultatively anaerobic organotrophic bacterium representing a novel deep lineage within Bacteriodetes/Chlorobi group.</title>
        <authorList>
            <person name="Kadnikov V.V."/>
            <person name="Mardanov A.V."/>
            <person name="Podosokorskaya O.A."/>
            <person name="Gavrilov S.N."/>
            <person name="Kublanov I.V."/>
            <person name="Beletsky A.V."/>
            <person name="Bonch-Osmolovskaya E.A."/>
            <person name="Ravin N.V."/>
        </authorList>
    </citation>
    <scope>NUCLEOTIDE SEQUENCE [LARGE SCALE GENOMIC DNA]</scope>
    <source>
        <strain evidence="3">JCM 17771 / P3M-2</strain>
    </source>
</reference>
<dbReference type="STRING" id="1191523.MROS_1739"/>
<proteinExistence type="predicted"/>
<gene>
    <name evidence="2" type="ordered locus">MROS_1739</name>
</gene>
<feature type="transmembrane region" description="Helical" evidence="1">
    <location>
        <begin position="61"/>
        <end position="81"/>
    </location>
</feature>
<keyword evidence="1" id="KW-0472">Membrane</keyword>
<evidence type="ECO:0000313" key="3">
    <source>
        <dbReference type="Proteomes" id="UP000009011"/>
    </source>
</evidence>
<dbReference type="AlphaFoldDB" id="I7A196"/>
<evidence type="ECO:0000256" key="1">
    <source>
        <dbReference type="SAM" id="Phobius"/>
    </source>
</evidence>